<dbReference type="VEuPathDB" id="VectorBase:GPAI004527"/>
<protein>
    <submittedName>
        <fullName evidence="1">Uncharacterized protein</fullName>
    </submittedName>
</protein>
<sequence>MNLLHELHFSDEGINILKIDSKTLKKISNVLPPNTNLITGKFGIFSQATIYCPPIIGVPPIALLIDVASLGGKAIKEVPNGGLTPSTAIELYPKPNIPSNLAATKTKPGSLKASAKVCPSIPKPAIFTVSVDK</sequence>
<organism evidence="1 2">
    <name type="scientific">Glossina pallidipes</name>
    <name type="common">Tsetse fly</name>
    <dbReference type="NCBI Taxonomy" id="7398"/>
    <lineage>
        <taxon>Eukaryota</taxon>
        <taxon>Metazoa</taxon>
        <taxon>Ecdysozoa</taxon>
        <taxon>Arthropoda</taxon>
        <taxon>Hexapoda</taxon>
        <taxon>Insecta</taxon>
        <taxon>Pterygota</taxon>
        <taxon>Neoptera</taxon>
        <taxon>Endopterygota</taxon>
        <taxon>Diptera</taxon>
        <taxon>Brachycera</taxon>
        <taxon>Muscomorpha</taxon>
        <taxon>Hippoboscoidea</taxon>
        <taxon>Glossinidae</taxon>
        <taxon>Glossina</taxon>
    </lineage>
</organism>
<reference evidence="1" key="2">
    <citation type="submission" date="2020-05" db="UniProtKB">
        <authorList>
            <consortium name="EnsemblMetazoa"/>
        </authorList>
    </citation>
    <scope>IDENTIFICATION</scope>
    <source>
        <strain evidence="1">IAEA</strain>
    </source>
</reference>
<proteinExistence type="predicted"/>
<dbReference type="AlphaFoldDB" id="A0A1A9Z5K1"/>
<reference evidence="2" key="1">
    <citation type="submission" date="2014-03" db="EMBL/GenBank/DDBJ databases">
        <authorList>
            <person name="Aksoy S."/>
            <person name="Warren W."/>
            <person name="Wilson R.K."/>
        </authorList>
    </citation>
    <scope>NUCLEOTIDE SEQUENCE [LARGE SCALE GENOMIC DNA]</scope>
    <source>
        <strain evidence="2">IAEA</strain>
    </source>
</reference>
<accession>A0A1A9Z5K1</accession>
<evidence type="ECO:0000313" key="1">
    <source>
        <dbReference type="EnsemblMetazoa" id="GPAI004527-PA"/>
    </source>
</evidence>
<name>A0A1A9Z5K1_GLOPL</name>
<keyword evidence="2" id="KW-1185">Reference proteome</keyword>
<dbReference type="Proteomes" id="UP000092445">
    <property type="component" value="Unassembled WGS sequence"/>
</dbReference>
<dbReference type="EnsemblMetazoa" id="GPAI004527-RA">
    <property type="protein sequence ID" value="GPAI004527-PA"/>
    <property type="gene ID" value="GPAI004527"/>
</dbReference>
<evidence type="ECO:0000313" key="2">
    <source>
        <dbReference type="Proteomes" id="UP000092445"/>
    </source>
</evidence>